<comment type="caution">
    <text evidence="2">The sequence shown here is derived from an EMBL/GenBank/DDBJ whole genome shotgun (WGS) entry which is preliminary data.</text>
</comment>
<dbReference type="AlphaFoldDB" id="A0A6L2PVV5"/>
<gene>
    <name evidence="2" type="ORF">Cfor_11010</name>
</gene>
<dbReference type="InParanoid" id="A0A6L2PVV5"/>
<dbReference type="EMBL" id="BLKM01006263">
    <property type="protein sequence ID" value="GFG36669.1"/>
    <property type="molecule type" value="Genomic_DNA"/>
</dbReference>
<evidence type="ECO:0000313" key="3">
    <source>
        <dbReference type="Proteomes" id="UP000502823"/>
    </source>
</evidence>
<protein>
    <recommendedName>
        <fullName evidence="4">Ig-like domain-containing protein</fullName>
    </recommendedName>
</protein>
<feature type="region of interest" description="Disordered" evidence="1">
    <location>
        <begin position="92"/>
        <end position="120"/>
    </location>
</feature>
<accession>A0A6L2PVV5</accession>
<dbReference type="Proteomes" id="UP000502823">
    <property type="component" value="Unassembled WGS sequence"/>
</dbReference>
<name>A0A6L2PVV5_COPFO</name>
<feature type="compositionally biased region" description="Pro residues" evidence="1">
    <location>
        <begin position="104"/>
        <end position="116"/>
    </location>
</feature>
<proteinExistence type="predicted"/>
<sequence length="285" mass="32067">MTGTVAVSVVTKLRITYLIMCYLCIYAFLPRGNALVPIGTMEKGFHPSLAWPESTSDASKVKEETQQHEQKENIQTAYQNHYLQYPSSQLPSEANQWAPATPSTQPPPPPPPPPPQHYSVSVSIQQPDALILLCQVQEPLEHISWLWYPCPNHHSAGEGTLIADGTTVSNTSLYGVRILGQNGVFISELHILQNPLQSGIAGLYRCEAWPHGPNKDIINQTSSRYYDEFIIGGHLMVKSCFYYPHGDKYYHQYYGPTSYSHKLQKRYRTPRKKIVPNVSQNVTDG</sequence>
<organism evidence="2 3">
    <name type="scientific">Coptotermes formosanus</name>
    <name type="common">Formosan subterranean termite</name>
    <dbReference type="NCBI Taxonomy" id="36987"/>
    <lineage>
        <taxon>Eukaryota</taxon>
        <taxon>Metazoa</taxon>
        <taxon>Ecdysozoa</taxon>
        <taxon>Arthropoda</taxon>
        <taxon>Hexapoda</taxon>
        <taxon>Insecta</taxon>
        <taxon>Pterygota</taxon>
        <taxon>Neoptera</taxon>
        <taxon>Polyneoptera</taxon>
        <taxon>Dictyoptera</taxon>
        <taxon>Blattodea</taxon>
        <taxon>Blattoidea</taxon>
        <taxon>Termitoidae</taxon>
        <taxon>Rhinotermitidae</taxon>
        <taxon>Coptotermes</taxon>
    </lineage>
</organism>
<reference evidence="3" key="1">
    <citation type="submission" date="2020-01" db="EMBL/GenBank/DDBJ databases">
        <title>Draft genome sequence of the Termite Coptotermes fromosanus.</title>
        <authorList>
            <person name="Itakura S."/>
            <person name="Yosikawa Y."/>
            <person name="Umezawa K."/>
        </authorList>
    </citation>
    <scope>NUCLEOTIDE SEQUENCE [LARGE SCALE GENOMIC DNA]</scope>
</reference>
<keyword evidence="3" id="KW-1185">Reference proteome</keyword>
<evidence type="ECO:0000256" key="1">
    <source>
        <dbReference type="SAM" id="MobiDB-lite"/>
    </source>
</evidence>
<evidence type="ECO:0000313" key="2">
    <source>
        <dbReference type="EMBL" id="GFG36669.1"/>
    </source>
</evidence>
<dbReference type="OrthoDB" id="8188865at2759"/>
<evidence type="ECO:0008006" key="4">
    <source>
        <dbReference type="Google" id="ProtNLM"/>
    </source>
</evidence>